<dbReference type="EC" id="2.7.13.3" evidence="2"/>
<evidence type="ECO:0000256" key="1">
    <source>
        <dbReference type="ARBA" id="ARBA00000085"/>
    </source>
</evidence>
<protein>
    <recommendedName>
        <fullName evidence="2">histidine kinase</fullName>
        <ecNumber evidence="2">2.7.13.3</ecNumber>
    </recommendedName>
</protein>
<organism evidence="12 13">
    <name type="scientific">Streptomyces lancefieldiae</name>
    <dbReference type="NCBI Taxonomy" id="3075520"/>
    <lineage>
        <taxon>Bacteria</taxon>
        <taxon>Bacillati</taxon>
        <taxon>Actinomycetota</taxon>
        <taxon>Actinomycetes</taxon>
        <taxon>Kitasatosporales</taxon>
        <taxon>Streptomycetaceae</taxon>
        <taxon>Streptomyces</taxon>
    </lineage>
</organism>
<name>A0ABU3AZ59_9ACTN</name>
<feature type="transmembrane region" description="Helical" evidence="10">
    <location>
        <begin position="477"/>
        <end position="499"/>
    </location>
</feature>
<dbReference type="EMBL" id="JAVRFH010000063">
    <property type="protein sequence ID" value="MDT0615475.1"/>
    <property type="molecule type" value="Genomic_DNA"/>
</dbReference>
<evidence type="ECO:0000256" key="6">
    <source>
        <dbReference type="ARBA" id="ARBA00022777"/>
    </source>
</evidence>
<evidence type="ECO:0000256" key="9">
    <source>
        <dbReference type="SAM" id="MobiDB-lite"/>
    </source>
</evidence>
<dbReference type="Proteomes" id="UP001180724">
    <property type="component" value="Unassembled WGS sequence"/>
</dbReference>
<feature type="region of interest" description="Disordered" evidence="9">
    <location>
        <begin position="1"/>
        <end position="27"/>
    </location>
</feature>
<dbReference type="PANTHER" id="PTHR24421:SF10">
    <property type="entry name" value="NITRATE_NITRITE SENSOR PROTEIN NARQ"/>
    <property type="match status" value="1"/>
</dbReference>
<keyword evidence="10" id="KW-0812">Transmembrane</keyword>
<keyword evidence="8" id="KW-0902">Two-component regulatory system</keyword>
<accession>A0ABU3AZ59</accession>
<dbReference type="InterPro" id="IPR036890">
    <property type="entry name" value="HATPase_C_sf"/>
</dbReference>
<comment type="caution">
    <text evidence="12">The sequence shown here is derived from an EMBL/GenBank/DDBJ whole genome shotgun (WGS) entry which is preliminary data.</text>
</comment>
<feature type="region of interest" description="Disordered" evidence="9">
    <location>
        <begin position="436"/>
        <end position="462"/>
    </location>
</feature>
<feature type="transmembrane region" description="Helical" evidence="10">
    <location>
        <begin position="133"/>
        <end position="154"/>
    </location>
</feature>
<keyword evidence="5" id="KW-0547">Nucleotide-binding</keyword>
<keyword evidence="3" id="KW-0597">Phosphoprotein</keyword>
<evidence type="ECO:0000256" key="3">
    <source>
        <dbReference type="ARBA" id="ARBA00022553"/>
    </source>
</evidence>
<dbReference type="RefSeq" id="WP_311582872.1">
    <property type="nucleotide sequence ID" value="NZ_JAVRFH010000063.1"/>
</dbReference>
<feature type="domain" description="Signal transduction histidine kinase subgroup 3 dimerisation and phosphoacceptor" evidence="11">
    <location>
        <begin position="216"/>
        <end position="283"/>
    </location>
</feature>
<dbReference type="Gene3D" id="3.30.565.10">
    <property type="entry name" value="Histidine kinase-like ATPase, C-terminal domain"/>
    <property type="match status" value="1"/>
</dbReference>
<keyword evidence="6 12" id="KW-0418">Kinase</keyword>
<evidence type="ECO:0000256" key="10">
    <source>
        <dbReference type="SAM" id="Phobius"/>
    </source>
</evidence>
<feature type="transmembrane region" description="Helical" evidence="10">
    <location>
        <begin position="95"/>
        <end position="121"/>
    </location>
</feature>
<feature type="transmembrane region" description="Helical" evidence="10">
    <location>
        <begin position="160"/>
        <end position="185"/>
    </location>
</feature>
<dbReference type="Pfam" id="PF07730">
    <property type="entry name" value="HisKA_3"/>
    <property type="match status" value="1"/>
</dbReference>
<reference evidence="12" key="1">
    <citation type="submission" date="2024-05" db="EMBL/GenBank/DDBJ databases">
        <title>30 novel species of actinomycetes from the DSMZ collection.</title>
        <authorList>
            <person name="Nouioui I."/>
        </authorList>
    </citation>
    <scope>NUCLEOTIDE SEQUENCE</scope>
    <source>
        <strain evidence="12">DSM 40712</strain>
    </source>
</reference>
<keyword evidence="10" id="KW-1133">Transmembrane helix</keyword>
<evidence type="ECO:0000256" key="7">
    <source>
        <dbReference type="ARBA" id="ARBA00022840"/>
    </source>
</evidence>
<dbReference type="GO" id="GO:0016301">
    <property type="term" value="F:kinase activity"/>
    <property type="evidence" value="ECO:0007669"/>
    <property type="project" value="UniProtKB-KW"/>
</dbReference>
<evidence type="ECO:0000313" key="12">
    <source>
        <dbReference type="EMBL" id="MDT0615475.1"/>
    </source>
</evidence>
<evidence type="ECO:0000256" key="8">
    <source>
        <dbReference type="ARBA" id="ARBA00023012"/>
    </source>
</evidence>
<evidence type="ECO:0000256" key="4">
    <source>
        <dbReference type="ARBA" id="ARBA00022679"/>
    </source>
</evidence>
<dbReference type="InterPro" id="IPR011712">
    <property type="entry name" value="Sig_transdc_His_kin_sub3_dim/P"/>
</dbReference>
<keyword evidence="7" id="KW-0067">ATP-binding</keyword>
<keyword evidence="4" id="KW-0808">Transferase</keyword>
<dbReference type="CDD" id="cd16917">
    <property type="entry name" value="HATPase_UhpB-NarQ-NarX-like"/>
    <property type="match status" value="1"/>
</dbReference>
<dbReference type="Gene3D" id="1.20.5.1930">
    <property type="match status" value="1"/>
</dbReference>
<evidence type="ECO:0000259" key="11">
    <source>
        <dbReference type="Pfam" id="PF07730"/>
    </source>
</evidence>
<keyword evidence="10" id="KW-0472">Membrane</keyword>
<sequence>MSRLSEDARQPCPSGRWGHTPTGVPGSARREVAEGWAAARAAGRRTVVVEALLCVLAAAFGLVPLLLVALERPVPAVLEALWAALLVPVRRGWPVAAVLGASLLVVGDNVWTLAVPPLIVLSATRRIAPPRRAWQVVGVGCAVVGVLTVVGALVRSDALPVVLAGNALSVVLLLLLPAFAGTLLGRRRPLVSLLRERNAYLEQARTLTAAAARMEERNRIAGEMHDLLGHRLSLISVHAGALEFAAARQAPALVAQTELLRTTAGTAMEELREVLGVLRHADLTDPADRAGDEWGTREDITALVAESRQTGSAVQLDWAVPDTVEVGLRTRQAIHRVVREGLTNVLKHASGAPTRVEVRGTDRGVEVSVTNEAPRAAGPSLGGTHSGLAGCHERIALLGGTFEAGALTNGGFRMAAWLPTQGNRPLEGAAPGTTRIPAGRVDHPGGAGHPGRPGPQGARAPLPDEILTWPRVLGSGCAALLVILPTAGFLVVLLTMAALG</sequence>
<feature type="transmembrane region" description="Helical" evidence="10">
    <location>
        <begin position="47"/>
        <end position="70"/>
    </location>
</feature>
<evidence type="ECO:0000256" key="5">
    <source>
        <dbReference type="ARBA" id="ARBA00022741"/>
    </source>
</evidence>
<dbReference type="InterPro" id="IPR050482">
    <property type="entry name" value="Sensor_HK_TwoCompSys"/>
</dbReference>
<proteinExistence type="predicted"/>
<keyword evidence="13" id="KW-1185">Reference proteome</keyword>
<evidence type="ECO:0000256" key="2">
    <source>
        <dbReference type="ARBA" id="ARBA00012438"/>
    </source>
</evidence>
<comment type="catalytic activity">
    <reaction evidence="1">
        <text>ATP + protein L-histidine = ADP + protein N-phospho-L-histidine.</text>
        <dbReference type="EC" id="2.7.13.3"/>
    </reaction>
</comment>
<dbReference type="PANTHER" id="PTHR24421">
    <property type="entry name" value="NITRATE/NITRITE SENSOR PROTEIN NARX-RELATED"/>
    <property type="match status" value="1"/>
</dbReference>
<evidence type="ECO:0000313" key="13">
    <source>
        <dbReference type="Proteomes" id="UP001180724"/>
    </source>
</evidence>
<gene>
    <name evidence="12" type="ORF">RM812_35590</name>
</gene>
<dbReference type="SUPFAM" id="SSF55874">
    <property type="entry name" value="ATPase domain of HSP90 chaperone/DNA topoisomerase II/histidine kinase"/>
    <property type="match status" value="1"/>
</dbReference>